<dbReference type="PROSITE" id="PS51257">
    <property type="entry name" value="PROKAR_LIPOPROTEIN"/>
    <property type="match status" value="1"/>
</dbReference>
<accession>A0A5B7HBM6</accession>
<reference evidence="1 2" key="1">
    <citation type="submission" date="2019-05" db="EMBL/GenBank/DDBJ databases">
        <title>Another draft genome of Portunus trituberculatus and its Hox gene families provides insights of decapod evolution.</title>
        <authorList>
            <person name="Jeong J.-H."/>
            <person name="Song I."/>
            <person name="Kim S."/>
            <person name="Choi T."/>
            <person name="Kim D."/>
            <person name="Ryu S."/>
            <person name="Kim W."/>
        </authorList>
    </citation>
    <scope>NUCLEOTIDE SEQUENCE [LARGE SCALE GENOMIC DNA]</scope>
    <source>
        <tissue evidence="1">Muscle</tissue>
    </source>
</reference>
<dbReference type="AlphaFoldDB" id="A0A5B7HBM6"/>
<gene>
    <name evidence="1" type="ORF">E2C01_061680</name>
</gene>
<protein>
    <submittedName>
        <fullName evidence="1">Uncharacterized protein</fullName>
    </submittedName>
</protein>
<name>A0A5B7HBM6_PORTR</name>
<dbReference type="EMBL" id="VSRR010026329">
    <property type="protein sequence ID" value="MPC67503.1"/>
    <property type="molecule type" value="Genomic_DNA"/>
</dbReference>
<evidence type="ECO:0000313" key="2">
    <source>
        <dbReference type="Proteomes" id="UP000324222"/>
    </source>
</evidence>
<keyword evidence="2" id="KW-1185">Reference proteome</keyword>
<proteinExistence type="predicted"/>
<dbReference type="Proteomes" id="UP000324222">
    <property type="component" value="Unassembled WGS sequence"/>
</dbReference>
<evidence type="ECO:0000313" key="1">
    <source>
        <dbReference type="EMBL" id="MPC67503.1"/>
    </source>
</evidence>
<comment type="caution">
    <text evidence="1">The sequence shown here is derived from an EMBL/GenBank/DDBJ whole genome shotgun (WGS) entry which is preliminary data.</text>
</comment>
<sequence length="88" mass="10117">MKQFFNPNWIHIPTPSVMCVSLLGGSCSFSRWQEPEHRFAICSLPPMPATFTFWSVAELILLKSIELANTNYTTIKIRCRGAQINHQY</sequence>
<organism evidence="1 2">
    <name type="scientific">Portunus trituberculatus</name>
    <name type="common">Swimming crab</name>
    <name type="synonym">Neptunus trituberculatus</name>
    <dbReference type="NCBI Taxonomy" id="210409"/>
    <lineage>
        <taxon>Eukaryota</taxon>
        <taxon>Metazoa</taxon>
        <taxon>Ecdysozoa</taxon>
        <taxon>Arthropoda</taxon>
        <taxon>Crustacea</taxon>
        <taxon>Multicrustacea</taxon>
        <taxon>Malacostraca</taxon>
        <taxon>Eumalacostraca</taxon>
        <taxon>Eucarida</taxon>
        <taxon>Decapoda</taxon>
        <taxon>Pleocyemata</taxon>
        <taxon>Brachyura</taxon>
        <taxon>Eubrachyura</taxon>
        <taxon>Portunoidea</taxon>
        <taxon>Portunidae</taxon>
        <taxon>Portuninae</taxon>
        <taxon>Portunus</taxon>
    </lineage>
</organism>